<evidence type="ECO:0000256" key="3">
    <source>
        <dbReference type="SAM" id="SignalP"/>
    </source>
</evidence>
<dbReference type="Pfam" id="PF00080">
    <property type="entry name" value="Sod_Cu"/>
    <property type="match status" value="1"/>
</dbReference>
<dbReference type="GO" id="GO:0006801">
    <property type="term" value="P:superoxide metabolic process"/>
    <property type="evidence" value="ECO:0007669"/>
    <property type="project" value="InterPro"/>
</dbReference>
<comment type="caution">
    <text evidence="5">The sequence shown here is derived from an EMBL/GenBank/DDBJ whole genome shotgun (WGS) entry which is preliminary data.</text>
</comment>
<evidence type="ECO:0000313" key="6">
    <source>
        <dbReference type="Proteomes" id="UP000769528"/>
    </source>
</evidence>
<feature type="region of interest" description="Disordered" evidence="2">
    <location>
        <begin position="234"/>
        <end position="264"/>
    </location>
</feature>
<name>A0A9P8PMQ8_9ASCO</name>
<feature type="compositionally biased region" description="Basic and acidic residues" evidence="2">
    <location>
        <begin position="248"/>
        <end position="259"/>
    </location>
</feature>
<dbReference type="InterPro" id="IPR001424">
    <property type="entry name" value="SOD_Cu_Zn_dom"/>
</dbReference>
<feature type="compositionally biased region" description="Basic and acidic residues" evidence="2">
    <location>
        <begin position="329"/>
        <end position="345"/>
    </location>
</feature>
<protein>
    <recommendedName>
        <fullName evidence="4">Superoxide dismutase copper/zinc binding domain-containing protein</fullName>
    </recommendedName>
</protein>
<feature type="region of interest" description="Disordered" evidence="2">
    <location>
        <begin position="307"/>
        <end position="376"/>
    </location>
</feature>
<dbReference type="InterPro" id="IPR024134">
    <property type="entry name" value="SOD_Cu/Zn_/chaperone"/>
</dbReference>
<evidence type="ECO:0000256" key="2">
    <source>
        <dbReference type="SAM" id="MobiDB-lite"/>
    </source>
</evidence>
<evidence type="ECO:0000259" key="4">
    <source>
        <dbReference type="Pfam" id="PF00080"/>
    </source>
</evidence>
<evidence type="ECO:0000256" key="1">
    <source>
        <dbReference type="ARBA" id="ARBA00023157"/>
    </source>
</evidence>
<keyword evidence="3" id="KW-0732">Signal</keyword>
<dbReference type="GO" id="GO:0005507">
    <property type="term" value="F:copper ion binding"/>
    <property type="evidence" value="ECO:0007669"/>
    <property type="project" value="InterPro"/>
</dbReference>
<feature type="chain" id="PRO_5040457053" description="Superoxide dismutase copper/zinc binding domain-containing protein" evidence="3">
    <location>
        <begin position="22"/>
        <end position="437"/>
    </location>
</feature>
<keyword evidence="1" id="KW-1015">Disulfide bond</keyword>
<feature type="domain" description="Superoxide dismutase copper/zinc binding" evidence="4">
    <location>
        <begin position="51"/>
        <end position="164"/>
    </location>
</feature>
<reference evidence="5" key="1">
    <citation type="journal article" date="2021" name="Open Biol.">
        <title>Shared evolutionary footprints suggest mitochondrial oxidative damage underlies multiple complex I losses in fungi.</title>
        <authorList>
            <person name="Schikora-Tamarit M.A."/>
            <person name="Marcet-Houben M."/>
            <person name="Nosek J."/>
            <person name="Gabaldon T."/>
        </authorList>
    </citation>
    <scope>NUCLEOTIDE SEQUENCE</scope>
    <source>
        <strain evidence="5">CBS6341</strain>
    </source>
</reference>
<dbReference type="InterPro" id="IPR036423">
    <property type="entry name" value="SOD-like_Cu/Zn_dom_sf"/>
</dbReference>
<dbReference type="Proteomes" id="UP000769528">
    <property type="component" value="Unassembled WGS sequence"/>
</dbReference>
<sequence length="437" mass="48933">MNIKILSQHLLVPFLALSASAFSAPEIKNNPTDVVLRADFPSGAGPNNTATGIIQFYSLNGTAKVHVDLTGLPKNSGMFSYHIHSKPIGFDKKCESTGEHFNPYNASILECDSQPDDSYCEVGDLSGKNGIINTTCFELFYFDKYLSLDPVSTSYIGNKAINIHLLDTGETLACATILPSTEPEDLLLLDPETEAEVVREYEELAGEIRRDRESRYIRGPSILGKATPESQGTIYSFKEADIEDNEEKESKEQSSKEEFGTSSDKSNLRVLGKVFKNDTPSLRSKSLVTGDQNWALESARKLSGLEYSKEEKTNHAEEGPTKEEDEYIEVLRKERKDDDHDYHRDDEDDEDDASRDYNDYDNYDDYNDYEEKDLNVPNNTTEDLEGFKKNFTQNYSLNSTFSRNNTNITSTIEESKASTLTVSILCAVLVAFCLSGI</sequence>
<feature type="compositionally biased region" description="Acidic residues" evidence="2">
    <location>
        <begin position="346"/>
        <end position="371"/>
    </location>
</feature>
<reference evidence="5" key="2">
    <citation type="submission" date="2021-01" db="EMBL/GenBank/DDBJ databases">
        <authorList>
            <person name="Schikora-Tamarit M.A."/>
        </authorList>
    </citation>
    <scope>NUCLEOTIDE SEQUENCE</scope>
    <source>
        <strain evidence="5">CBS6341</strain>
    </source>
</reference>
<feature type="signal peptide" evidence="3">
    <location>
        <begin position="1"/>
        <end position="21"/>
    </location>
</feature>
<organism evidence="5 6">
    <name type="scientific">Wickerhamomyces mucosus</name>
    <dbReference type="NCBI Taxonomy" id="1378264"/>
    <lineage>
        <taxon>Eukaryota</taxon>
        <taxon>Fungi</taxon>
        <taxon>Dikarya</taxon>
        <taxon>Ascomycota</taxon>
        <taxon>Saccharomycotina</taxon>
        <taxon>Saccharomycetes</taxon>
        <taxon>Phaffomycetales</taxon>
        <taxon>Wickerhamomycetaceae</taxon>
        <taxon>Wickerhamomyces</taxon>
    </lineage>
</organism>
<dbReference type="OrthoDB" id="159229at2759"/>
<keyword evidence="6" id="KW-1185">Reference proteome</keyword>
<proteinExistence type="predicted"/>
<dbReference type="AlphaFoldDB" id="A0A9P8PMQ8"/>
<dbReference type="PANTHER" id="PTHR10003">
    <property type="entry name" value="SUPEROXIDE DISMUTASE CU-ZN -RELATED"/>
    <property type="match status" value="1"/>
</dbReference>
<evidence type="ECO:0000313" key="5">
    <source>
        <dbReference type="EMBL" id="KAH3674927.1"/>
    </source>
</evidence>
<dbReference type="EMBL" id="JAEUBF010000790">
    <property type="protein sequence ID" value="KAH3674927.1"/>
    <property type="molecule type" value="Genomic_DNA"/>
</dbReference>
<accession>A0A9P8PMQ8</accession>
<feature type="compositionally biased region" description="Basic and acidic residues" evidence="2">
    <location>
        <begin position="307"/>
        <end position="322"/>
    </location>
</feature>
<dbReference type="SUPFAM" id="SSF49329">
    <property type="entry name" value="Cu,Zn superoxide dismutase-like"/>
    <property type="match status" value="1"/>
</dbReference>
<gene>
    <name evidence="5" type="ORF">WICMUC_002947</name>
</gene>
<dbReference type="Gene3D" id="2.60.40.200">
    <property type="entry name" value="Superoxide dismutase, copper/zinc binding domain"/>
    <property type="match status" value="1"/>
</dbReference>